<dbReference type="AlphaFoldDB" id="A0ABD5SDZ3"/>
<evidence type="ECO:0000256" key="1">
    <source>
        <dbReference type="SAM" id="MobiDB-lite"/>
    </source>
</evidence>
<name>A0ABD5SDZ3_9EURY</name>
<organism evidence="3 4">
    <name type="scientific">Halorubrum tibetense</name>
    <dbReference type="NCBI Taxonomy" id="175631"/>
    <lineage>
        <taxon>Archaea</taxon>
        <taxon>Methanobacteriati</taxon>
        <taxon>Methanobacteriota</taxon>
        <taxon>Stenosarchaea group</taxon>
        <taxon>Halobacteria</taxon>
        <taxon>Halobacteriales</taxon>
        <taxon>Haloferacaceae</taxon>
        <taxon>Halorubrum</taxon>
    </lineage>
</organism>
<gene>
    <name evidence="3" type="ORF">ACFQEU_06685</name>
</gene>
<accession>A0ABD5SDZ3</accession>
<feature type="region of interest" description="Disordered" evidence="1">
    <location>
        <begin position="35"/>
        <end position="55"/>
    </location>
</feature>
<keyword evidence="4" id="KW-1185">Reference proteome</keyword>
<keyword evidence="2" id="KW-0812">Transmembrane</keyword>
<feature type="transmembrane region" description="Helical" evidence="2">
    <location>
        <begin position="6"/>
        <end position="24"/>
    </location>
</feature>
<proteinExistence type="predicted"/>
<dbReference type="Proteomes" id="UP001596442">
    <property type="component" value="Unassembled WGS sequence"/>
</dbReference>
<keyword evidence="2" id="KW-0472">Membrane</keyword>
<comment type="caution">
    <text evidence="3">The sequence shown here is derived from an EMBL/GenBank/DDBJ whole genome shotgun (WGS) entry which is preliminary data.</text>
</comment>
<evidence type="ECO:0000313" key="3">
    <source>
        <dbReference type="EMBL" id="MFC6753152.1"/>
    </source>
</evidence>
<evidence type="ECO:0000313" key="4">
    <source>
        <dbReference type="Proteomes" id="UP001596442"/>
    </source>
</evidence>
<sequence length="55" mass="6094">MVLDVILALVVTFLIVVVGSYVGTKMALNTFFGREFDPTDIDRSPSLNSESDDRE</sequence>
<keyword evidence="2" id="KW-1133">Transmembrane helix</keyword>
<reference evidence="3 4" key="1">
    <citation type="journal article" date="2019" name="Int. J. Syst. Evol. Microbiol.">
        <title>The Global Catalogue of Microorganisms (GCM) 10K type strain sequencing project: providing services to taxonomists for standard genome sequencing and annotation.</title>
        <authorList>
            <consortium name="The Broad Institute Genomics Platform"/>
            <consortium name="The Broad Institute Genome Sequencing Center for Infectious Disease"/>
            <person name="Wu L."/>
            <person name="Ma J."/>
        </authorList>
    </citation>
    <scope>NUCLEOTIDE SEQUENCE [LARGE SCALE GENOMIC DNA]</scope>
    <source>
        <strain evidence="3 4">CGMCC 1.3239</strain>
    </source>
</reference>
<protein>
    <submittedName>
        <fullName evidence="3">Uncharacterized protein</fullName>
    </submittedName>
</protein>
<dbReference type="EMBL" id="JBHSWW010000068">
    <property type="protein sequence ID" value="MFC6753152.1"/>
    <property type="molecule type" value="Genomic_DNA"/>
</dbReference>
<evidence type="ECO:0000256" key="2">
    <source>
        <dbReference type="SAM" id="Phobius"/>
    </source>
</evidence>
<dbReference type="RefSeq" id="WP_379780516.1">
    <property type="nucleotide sequence ID" value="NZ_JBHSWW010000068.1"/>
</dbReference>